<dbReference type="Pfam" id="PF00153">
    <property type="entry name" value="Mito_carr"/>
    <property type="match status" value="3"/>
</dbReference>
<evidence type="ECO:0000256" key="5">
    <source>
        <dbReference type="ARBA" id="ARBA00022737"/>
    </source>
</evidence>
<evidence type="ECO:0000256" key="2">
    <source>
        <dbReference type="ARBA" id="ARBA00006375"/>
    </source>
</evidence>
<dbReference type="InterPro" id="IPR018247">
    <property type="entry name" value="EF_Hand_1_Ca_BS"/>
</dbReference>
<dbReference type="GO" id="GO:0005509">
    <property type="term" value="F:calcium ion binding"/>
    <property type="evidence" value="ECO:0007669"/>
    <property type="project" value="InterPro"/>
</dbReference>
<keyword evidence="8 9" id="KW-0472">Membrane</keyword>
<feature type="repeat" description="Solcar" evidence="9">
    <location>
        <begin position="290"/>
        <end position="372"/>
    </location>
</feature>
<comment type="subcellular location">
    <subcellularLocation>
        <location evidence="1">Mitochondrion inner membrane</location>
        <topology evidence="1">Multi-pass membrane protein</topology>
    </subcellularLocation>
</comment>
<evidence type="ECO:0000259" key="11">
    <source>
        <dbReference type="PROSITE" id="PS50222"/>
    </source>
</evidence>
<reference evidence="12 13" key="1">
    <citation type="journal article" date="2024" name="Nat. Commun.">
        <title>Phylogenomics reveals the evolutionary origins of lichenization in chlorophyte algae.</title>
        <authorList>
            <person name="Puginier C."/>
            <person name="Libourel C."/>
            <person name="Otte J."/>
            <person name="Skaloud P."/>
            <person name="Haon M."/>
            <person name="Grisel S."/>
            <person name="Petersen M."/>
            <person name="Berrin J.G."/>
            <person name="Delaux P.M."/>
            <person name="Dal Grande F."/>
            <person name="Keller J."/>
        </authorList>
    </citation>
    <scope>NUCLEOTIDE SEQUENCE [LARGE SCALE GENOMIC DNA]</scope>
    <source>
        <strain evidence="12 13">SAG 245.80</strain>
    </source>
</reference>
<dbReference type="InterPro" id="IPR011992">
    <property type="entry name" value="EF-hand-dom_pair"/>
</dbReference>
<evidence type="ECO:0000256" key="1">
    <source>
        <dbReference type="ARBA" id="ARBA00004448"/>
    </source>
</evidence>
<dbReference type="InterPro" id="IPR023395">
    <property type="entry name" value="MCP_dom_sf"/>
</dbReference>
<proteinExistence type="inferred from homology"/>
<gene>
    <name evidence="12" type="ORF">WJX81_003067</name>
</gene>
<dbReference type="Gene3D" id="1.50.40.10">
    <property type="entry name" value="Mitochondrial carrier domain"/>
    <property type="match status" value="2"/>
</dbReference>
<feature type="repeat" description="Solcar" evidence="9">
    <location>
        <begin position="197"/>
        <end position="278"/>
    </location>
</feature>
<keyword evidence="4 9" id="KW-0812">Transmembrane</keyword>
<dbReference type="PROSITE" id="PS50920">
    <property type="entry name" value="SOLCAR"/>
    <property type="match status" value="3"/>
</dbReference>
<dbReference type="SUPFAM" id="SSF103506">
    <property type="entry name" value="Mitochondrial carrier"/>
    <property type="match status" value="1"/>
</dbReference>
<comment type="caution">
    <text evidence="12">The sequence shown here is derived from an EMBL/GenBank/DDBJ whole genome shotgun (WGS) entry which is preliminary data.</text>
</comment>
<dbReference type="Proteomes" id="UP001445335">
    <property type="component" value="Unassembled WGS sequence"/>
</dbReference>
<evidence type="ECO:0000256" key="10">
    <source>
        <dbReference type="RuleBase" id="RU000488"/>
    </source>
</evidence>
<keyword evidence="6" id="KW-0106">Calcium</keyword>
<name>A0AAW1QUE1_9CHLO</name>
<dbReference type="EMBL" id="JALJOU010000077">
    <property type="protein sequence ID" value="KAK9825138.1"/>
    <property type="molecule type" value="Genomic_DNA"/>
</dbReference>
<keyword evidence="5" id="KW-0677">Repeat</keyword>
<evidence type="ECO:0000313" key="13">
    <source>
        <dbReference type="Proteomes" id="UP001445335"/>
    </source>
</evidence>
<dbReference type="Gene3D" id="1.10.238.10">
    <property type="entry name" value="EF-hand"/>
    <property type="match status" value="2"/>
</dbReference>
<feature type="domain" description="EF-hand" evidence="11">
    <location>
        <begin position="26"/>
        <end position="61"/>
    </location>
</feature>
<evidence type="ECO:0000256" key="8">
    <source>
        <dbReference type="ARBA" id="ARBA00023136"/>
    </source>
</evidence>
<evidence type="ECO:0000256" key="4">
    <source>
        <dbReference type="ARBA" id="ARBA00022692"/>
    </source>
</evidence>
<evidence type="ECO:0000256" key="3">
    <source>
        <dbReference type="ARBA" id="ARBA00022448"/>
    </source>
</evidence>
<evidence type="ECO:0000313" key="12">
    <source>
        <dbReference type="EMBL" id="KAK9825138.1"/>
    </source>
</evidence>
<dbReference type="SUPFAM" id="SSF47473">
    <property type="entry name" value="EF-hand"/>
    <property type="match status" value="1"/>
</dbReference>
<organism evidence="12 13">
    <name type="scientific">Elliptochloris bilobata</name>
    <dbReference type="NCBI Taxonomy" id="381761"/>
    <lineage>
        <taxon>Eukaryota</taxon>
        <taxon>Viridiplantae</taxon>
        <taxon>Chlorophyta</taxon>
        <taxon>core chlorophytes</taxon>
        <taxon>Trebouxiophyceae</taxon>
        <taxon>Trebouxiophyceae incertae sedis</taxon>
        <taxon>Elliptochloris clade</taxon>
        <taxon>Elliptochloris</taxon>
    </lineage>
</organism>
<keyword evidence="7" id="KW-1133">Transmembrane helix</keyword>
<keyword evidence="3 10" id="KW-0813">Transport</keyword>
<evidence type="ECO:0000256" key="6">
    <source>
        <dbReference type="ARBA" id="ARBA00022837"/>
    </source>
</evidence>
<dbReference type="AlphaFoldDB" id="A0AAW1QUE1"/>
<dbReference type="InterPro" id="IPR002048">
    <property type="entry name" value="EF_hand_dom"/>
</dbReference>
<keyword evidence="13" id="KW-1185">Reference proteome</keyword>
<accession>A0AAW1QUE1</accession>
<dbReference type="PROSITE" id="PS50222">
    <property type="entry name" value="EF_HAND_2"/>
    <property type="match status" value="1"/>
</dbReference>
<dbReference type="PANTHER" id="PTHR45667">
    <property type="entry name" value="S-ADENOSYLMETHIONINE MITOCHONDRIAL CARRIER PROTEIN"/>
    <property type="match status" value="1"/>
</dbReference>
<protein>
    <recommendedName>
        <fullName evidence="11">EF-hand domain-containing protein</fullName>
    </recommendedName>
</protein>
<comment type="similarity">
    <text evidence="2 10">Belongs to the mitochondrial carrier (TC 2.A.29) family.</text>
</comment>
<evidence type="ECO:0000256" key="7">
    <source>
        <dbReference type="ARBA" id="ARBA00022989"/>
    </source>
</evidence>
<evidence type="ECO:0000256" key="9">
    <source>
        <dbReference type="PROSITE-ProRule" id="PRU00282"/>
    </source>
</evidence>
<dbReference type="InterPro" id="IPR018108">
    <property type="entry name" value="MCP_transmembrane"/>
</dbReference>
<sequence>MDGLGLPAWVVGGRERLRTVQEFFNYVEGEGRSFFCSLDRNGDGAVSLDDLRAAMRARKLPEEYATQFLVRARRGRWWVQRVRWPEFKRMVEEKEPAMLRAFTALEGVNAAGKMELRQIKSTLKRLGLDSSDDNARAMIQALDAREDRDGCISYGKFRNFLILLPPANLERDPSTAWFEAATIVPFGPPRRKARPGKLLVRAALAGGIASGVTTLAMFPLDTMKARVQAMAGASVGSVVRSVPSIGLRGLYRGVVPAVVGQFVSHGTRTAAFEGTLMALAALGAGAGGARHVQWQGLASGVGTVLGTVTRIPAEVLKQRLQVGLHPNAAVALRIAWRETGLPGLFRGTTSLLAREVPFYMFGMMGYAALKRQFDGSAHGHPRELARWEAVALGGLAGALASILTTPADVLKTRIMTASADRSVDAGAMLASIVREEGVGALWKGALPRACWTAPLGAMNFAGYELAKKALAQREREAAPAAMEASPG</sequence>
<feature type="repeat" description="Solcar" evidence="9">
    <location>
        <begin position="388"/>
        <end position="469"/>
    </location>
</feature>
<dbReference type="PROSITE" id="PS00018">
    <property type="entry name" value="EF_HAND_1"/>
    <property type="match status" value="1"/>
</dbReference>
<dbReference type="GO" id="GO:0005743">
    <property type="term" value="C:mitochondrial inner membrane"/>
    <property type="evidence" value="ECO:0007669"/>
    <property type="project" value="UniProtKB-SubCell"/>
</dbReference>